<dbReference type="InterPro" id="IPR050204">
    <property type="entry name" value="AraC_XylS_family_regulators"/>
</dbReference>
<evidence type="ECO:0000259" key="4">
    <source>
        <dbReference type="PROSITE" id="PS01124"/>
    </source>
</evidence>
<dbReference type="InterPro" id="IPR020449">
    <property type="entry name" value="Tscrpt_reg_AraC-type_HTH"/>
</dbReference>
<dbReference type="KEGG" id="hsr:HSBAA_33930"/>
<keyword evidence="3" id="KW-0804">Transcription</keyword>
<accession>A0A455U963</accession>
<dbReference type="PANTHER" id="PTHR46796">
    <property type="entry name" value="HTH-TYPE TRANSCRIPTIONAL ACTIVATOR RHAS-RELATED"/>
    <property type="match status" value="1"/>
</dbReference>
<dbReference type="PANTHER" id="PTHR46796:SF13">
    <property type="entry name" value="HTH-TYPE TRANSCRIPTIONAL ACTIVATOR RHAS"/>
    <property type="match status" value="1"/>
</dbReference>
<dbReference type="GO" id="GO:0043565">
    <property type="term" value="F:sequence-specific DNA binding"/>
    <property type="evidence" value="ECO:0007669"/>
    <property type="project" value="InterPro"/>
</dbReference>
<evidence type="ECO:0000256" key="3">
    <source>
        <dbReference type="ARBA" id="ARBA00023163"/>
    </source>
</evidence>
<name>A0A455U963_9GAMM</name>
<dbReference type="Gene3D" id="1.10.10.60">
    <property type="entry name" value="Homeodomain-like"/>
    <property type="match status" value="2"/>
</dbReference>
<dbReference type="InterPro" id="IPR009057">
    <property type="entry name" value="Homeodomain-like_sf"/>
</dbReference>
<organism evidence="5 6">
    <name type="scientific">Vreelandella sulfidaeris</name>
    <dbReference type="NCBI Taxonomy" id="115553"/>
    <lineage>
        <taxon>Bacteria</taxon>
        <taxon>Pseudomonadati</taxon>
        <taxon>Pseudomonadota</taxon>
        <taxon>Gammaproteobacteria</taxon>
        <taxon>Oceanospirillales</taxon>
        <taxon>Halomonadaceae</taxon>
        <taxon>Vreelandella</taxon>
    </lineage>
</organism>
<dbReference type="PROSITE" id="PS00041">
    <property type="entry name" value="HTH_ARAC_FAMILY_1"/>
    <property type="match status" value="1"/>
</dbReference>
<dbReference type="Pfam" id="PF12833">
    <property type="entry name" value="HTH_18"/>
    <property type="match status" value="1"/>
</dbReference>
<dbReference type="SUPFAM" id="SSF46689">
    <property type="entry name" value="Homeodomain-like"/>
    <property type="match status" value="2"/>
</dbReference>
<gene>
    <name evidence="5" type="ORF">HSBAA_33930</name>
</gene>
<keyword evidence="2" id="KW-0238">DNA-binding</keyword>
<dbReference type="EMBL" id="AP019514">
    <property type="protein sequence ID" value="BBI62087.1"/>
    <property type="molecule type" value="Genomic_DNA"/>
</dbReference>
<proteinExistence type="predicted"/>
<feature type="domain" description="HTH araC/xylS-type" evidence="4">
    <location>
        <begin position="26"/>
        <end position="124"/>
    </location>
</feature>
<dbReference type="GO" id="GO:0003700">
    <property type="term" value="F:DNA-binding transcription factor activity"/>
    <property type="evidence" value="ECO:0007669"/>
    <property type="project" value="InterPro"/>
</dbReference>
<evidence type="ECO:0000256" key="1">
    <source>
        <dbReference type="ARBA" id="ARBA00023015"/>
    </source>
</evidence>
<dbReference type="PRINTS" id="PR00032">
    <property type="entry name" value="HTHARAC"/>
</dbReference>
<dbReference type="InterPro" id="IPR018060">
    <property type="entry name" value="HTH_AraC"/>
</dbReference>
<dbReference type="AlphaFoldDB" id="A0A455U963"/>
<dbReference type="Proteomes" id="UP000320231">
    <property type="component" value="Chromosome"/>
</dbReference>
<dbReference type="PROSITE" id="PS01124">
    <property type="entry name" value="HTH_ARAC_FAMILY_2"/>
    <property type="match status" value="1"/>
</dbReference>
<evidence type="ECO:0000256" key="2">
    <source>
        <dbReference type="ARBA" id="ARBA00023125"/>
    </source>
</evidence>
<reference evidence="5 6" key="1">
    <citation type="journal article" date="2019" name="Microbiol. Resour. Announc.">
        <title>Complete Genome Sequence of Halomonas sulfidaeris Strain Esulfide1 Isolated from a Metal Sulfide Rock at a Depth of 2,200 Meters, Obtained Using Nanopore Sequencing.</title>
        <authorList>
            <person name="Saito M."/>
            <person name="Nishigata A."/>
            <person name="Galipon J."/>
            <person name="Arakawa K."/>
        </authorList>
    </citation>
    <scope>NUCLEOTIDE SEQUENCE [LARGE SCALE GENOMIC DNA]</scope>
    <source>
        <strain evidence="5 6">ATCC BAA-803</strain>
    </source>
</reference>
<evidence type="ECO:0000313" key="5">
    <source>
        <dbReference type="EMBL" id="BBI62087.1"/>
    </source>
</evidence>
<keyword evidence="1" id="KW-0805">Transcription regulation</keyword>
<sequence>MIRRYAASLPSNADGWLAGLRDPAVGRALRLLHRDCARHWTVAELAREAGMSRTILSERFTALLGIPPMSYLTSWRMQRAASLLSAGTATLAQITDEIGYESEASFSRAFKRMTGLSPAHWRQSARHR</sequence>
<evidence type="ECO:0000313" key="6">
    <source>
        <dbReference type="Proteomes" id="UP000320231"/>
    </source>
</evidence>
<dbReference type="InterPro" id="IPR018062">
    <property type="entry name" value="HTH_AraC-typ_CS"/>
</dbReference>
<protein>
    <recommendedName>
        <fullName evidence="4">HTH araC/xylS-type domain-containing protein</fullName>
    </recommendedName>
</protein>
<dbReference type="SMART" id="SM00342">
    <property type="entry name" value="HTH_ARAC"/>
    <property type="match status" value="1"/>
</dbReference>